<gene>
    <name evidence="6" type="ORF">METZ01_LOCUS38335</name>
</gene>
<dbReference type="PANTHER" id="PTHR23133:SF2">
    <property type="entry name" value="IMIDAZOLEGLYCEROL-PHOSPHATE DEHYDRATASE"/>
    <property type="match status" value="1"/>
</dbReference>
<keyword evidence="5" id="KW-0456">Lyase</keyword>
<dbReference type="InterPro" id="IPR000807">
    <property type="entry name" value="ImidazoleglycerolP_deHydtase"/>
</dbReference>
<organism evidence="6">
    <name type="scientific">marine metagenome</name>
    <dbReference type="NCBI Taxonomy" id="408172"/>
    <lineage>
        <taxon>unclassified sequences</taxon>
        <taxon>metagenomes</taxon>
        <taxon>ecological metagenomes</taxon>
    </lineage>
</organism>
<dbReference type="SUPFAM" id="SSF54211">
    <property type="entry name" value="Ribosomal protein S5 domain 2-like"/>
    <property type="match status" value="2"/>
</dbReference>
<dbReference type="UniPathway" id="UPA00031">
    <property type="reaction ID" value="UER00011"/>
</dbReference>
<evidence type="ECO:0000256" key="3">
    <source>
        <dbReference type="ARBA" id="ARBA00022605"/>
    </source>
</evidence>
<protein>
    <recommendedName>
        <fullName evidence="2">Imidazoleglycerol-phosphate dehydratase</fullName>
    </recommendedName>
</protein>
<dbReference type="PANTHER" id="PTHR23133">
    <property type="entry name" value="IMIDAZOLEGLYCEROL-PHOSPHATE DEHYDRATASE HIS7"/>
    <property type="match status" value="1"/>
</dbReference>
<dbReference type="FunFam" id="3.30.230.40:FF:000001">
    <property type="entry name" value="Imidazoleglycerol-phosphate dehydratase HisB"/>
    <property type="match status" value="1"/>
</dbReference>
<dbReference type="GO" id="GO:0004424">
    <property type="term" value="F:imidazoleglycerol-phosphate dehydratase activity"/>
    <property type="evidence" value="ECO:0007669"/>
    <property type="project" value="InterPro"/>
</dbReference>
<dbReference type="PROSITE" id="PS00954">
    <property type="entry name" value="IGP_DEHYDRATASE_1"/>
    <property type="match status" value="1"/>
</dbReference>
<evidence type="ECO:0000313" key="6">
    <source>
        <dbReference type="EMBL" id="SUZ85481.1"/>
    </source>
</evidence>
<reference evidence="6" key="1">
    <citation type="submission" date="2018-05" db="EMBL/GenBank/DDBJ databases">
        <authorList>
            <person name="Lanie J.A."/>
            <person name="Ng W.-L."/>
            <person name="Kazmierczak K.M."/>
            <person name="Andrzejewski T.M."/>
            <person name="Davidsen T.M."/>
            <person name="Wayne K.J."/>
            <person name="Tettelin H."/>
            <person name="Glass J.I."/>
            <person name="Rusch D."/>
            <person name="Podicherti R."/>
            <person name="Tsui H.-C.T."/>
            <person name="Winkler M.E."/>
        </authorList>
    </citation>
    <scope>NUCLEOTIDE SEQUENCE</scope>
</reference>
<accession>A0A381R193</accession>
<keyword evidence="4" id="KW-0368">Histidine biosynthesis</keyword>
<evidence type="ECO:0000256" key="1">
    <source>
        <dbReference type="ARBA" id="ARBA00005047"/>
    </source>
</evidence>
<sequence>MLSQLGKHSRFDLRVECTGDIEIDAHHTVEDVGIALGEALGEALGAKEGVRRFAAITVPLDEAAVEVVLDLSGRPFLHYDVEPPGEKILGEPPFDPQLCEEFWRGFTTASGITLHIVLLRGKNTHHIIEASFKGVARALYDAIRVVDDVMPSTKGVL</sequence>
<dbReference type="InterPro" id="IPR020568">
    <property type="entry name" value="Ribosomal_Su5_D2-typ_SF"/>
</dbReference>
<keyword evidence="3" id="KW-0028">Amino-acid biosynthesis</keyword>
<dbReference type="EMBL" id="UINC01001638">
    <property type="protein sequence ID" value="SUZ85481.1"/>
    <property type="molecule type" value="Genomic_DNA"/>
</dbReference>
<evidence type="ECO:0000256" key="2">
    <source>
        <dbReference type="ARBA" id="ARBA00016664"/>
    </source>
</evidence>
<dbReference type="FunFam" id="3.30.230.40:FF:000003">
    <property type="entry name" value="Imidazoleglycerol-phosphate dehydratase HisB"/>
    <property type="match status" value="1"/>
</dbReference>
<dbReference type="InterPro" id="IPR038494">
    <property type="entry name" value="IGPD_sf"/>
</dbReference>
<dbReference type="CDD" id="cd07914">
    <property type="entry name" value="IGPD"/>
    <property type="match status" value="1"/>
</dbReference>
<dbReference type="AlphaFoldDB" id="A0A381R193"/>
<comment type="pathway">
    <text evidence="1">Amino-acid biosynthesis; L-histidine biosynthesis; L-histidine from 5-phospho-alpha-D-ribose 1-diphosphate: step 6/9.</text>
</comment>
<dbReference type="PROSITE" id="PS00955">
    <property type="entry name" value="IGP_DEHYDRATASE_2"/>
    <property type="match status" value="1"/>
</dbReference>
<proteinExistence type="predicted"/>
<dbReference type="Pfam" id="PF00475">
    <property type="entry name" value="IGPD"/>
    <property type="match status" value="1"/>
</dbReference>
<evidence type="ECO:0000256" key="5">
    <source>
        <dbReference type="ARBA" id="ARBA00023239"/>
    </source>
</evidence>
<name>A0A381R193_9ZZZZ</name>
<dbReference type="Gene3D" id="3.30.230.40">
    <property type="entry name" value="Imidazole glycerol phosphate dehydratase, domain 1"/>
    <property type="match status" value="2"/>
</dbReference>
<evidence type="ECO:0000256" key="4">
    <source>
        <dbReference type="ARBA" id="ARBA00023102"/>
    </source>
</evidence>
<dbReference type="InterPro" id="IPR020565">
    <property type="entry name" value="ImidazoleglycerP_deHydtase_CS"/>
</dbReference>
<dbReference type="GO" id="GO:0000105">
    <property type="term" value="P:L-histidine biosynthetic process"/>
    <property type="evidence" value="ECO:0007669"/>
    <property type="project" value="UniProtKB-UniPathway"/>
</dbReference>